<feature type="compositionally biased region" description="Low complexity" evidence="1">
    <location>
        <begin position="220"/>
        <end position="253"/>
    </location>
</feature>
<feature type="compositionally biased region" description="Polar residues" evidence="1">
    <location>
        <begin position="34"/>
        <end position="44"/>
    </location>
</feature>
<feature type="signal peptide" evidence="2">
    <location>
        <begin position="1"/>
        <end position="21"/>
    </location>
</feature>
<evidence type="ECO:0000313" key="4">
    <source>
        <dbReference type="Proteomes" id="UP000800235"/>
    </source>
</evidence>
<feature type="region of interest" description="Disordered" evidence="1">
    <location>
        <begin position="220"/>
        <end position="258"/>
    </location>
</feature>
<name>A0A9P4TY48_9PEZI</name>
<reference evidence="3" key="1">
    <citation type="journal article" date="2020" name="Stud. Mycol.">
        <title>101 Dothideomycetes genomes: a test case for predicting lifestyles and emergence of pathogens.</title>
        <authorList>
            <person name="Haridas S."/>
            <person name="Albert R."/>
            <person name="Binder M."/>
            <person name="Bloem J."/>
            <person name="Labutti K."/>
            <person name="Salamov A."/>
            <person name="Andreopoulos B."/>
            <person name="Baker S."/>
            <person name="Barry K."/>
            <person name="Bills G."/>
            <person name="Bluhm B."/>
            <person name="Cannon C."/>
            <person name="Castanera R."/>
            <person name="Culley D."/>
            <person name="Daum C."/>
            <person name="Ezra D."/>
            <person name="Gonzalez J."/>
            <person name="Henrissat B."/>
            <person name="Kuo A."/>
            <person name="Liang C."/>
            <person name="Lipzen A."/>
            <person name="Lutzoni F."/>
            <person name="Magnuson J."/>
            <person name="Mondo S."/>
            <person name="Nolan M."/>
            <person name="Ohm R."/>
            <person name="Pangilinan J."/>
            <person name="Park H.-J."/>
            <person name="Ramirez L."/>
            <person name="Alfaro M."/>
            <person name="Sun H."/>
            <person name="Tritt A."/>
            <person name="Yoshinaga Y."/>
            <person name="Zwiers L.-H."/>
            <person name="Turgeon B."/>
            <person name="Goodwin S."/>
            <person name="Spatafora J."/>
            <person name="Crous P."/>
            <person name="Grigoriev I."/>
        </authorList>
    </citation>
    <scope>NUCLEOTIDE SEQUENCE</scope>
    <source>
        <strain evidence="3">CBS 130266</strain>
    </source>
</reference>
<keyword evidence="2" id="KW-0732">Signal</keyword>
<proteinExistence type="predicted"/>
<evidence type="ECO:0000256" key="1">
    <source>
        <dbReference type="SAM" id="MobiDB-lite"/>
    </source>
</evidence>
<dbReference type="EMBL" id="MU007046">
    <property type="protein sequence ID" value="KAF2429517.1"/>
    <property type="molecule type" value="Genomic_DNA"/>
</dbReference>
<dbReference type="Proteomes" id="UP000800235">
    <property type="component" value="Unassembled WGS sequence"/>
</dbReference>
<sequence>MHSAVVALLAALLLNARLSRAERQVSDGGRGQEATLSTTTTPQVTDPGVYLLPPYVPLQTSPLPTILPKGTINSNRHAETRTYTFPHTTRTVTVHEPYNRTIHWQFGPLRTQVVTVTRTVLHTTRISNGSKAQLLAEQGTGPHTFSDGGEGGVLATDIGEGWTFSDVFTTGRVGPKTNALNTDATSTFASTEDPFAILNCYDTYVEGKGTVCQSWITASTSAAPSTDATSPPSYPATTSITPSNNNSESTTSTFKPSNGDWIPDTLTSLFTNEATTLTSVITTSHFVATDGVWVITPPEFTSKTRPTVPPELTRSTRTTYVLPSSSGSAKEGGGSGRVKVKDSTIALGVAGGVGFLVLFG</sequence>
<evidence type="ECO:0000256" key="2">
    <source>
        <dbReference type="SAM" id="SignalP"/>
    </source>
</evidence>
<keyword evidence="4" id="KW-1185">Reference proteome</keyword>
<comment type="caution">
    <text evidence="3">The sequence shown here is derived from an EMBL/GenBank/DDBJ whole genome shotgun (WGS) entry which is preliminary data.</text>
</comment>
<protein>
    <submittedName>
        <fullName evidence="3">Uncharacterized protein</fullName>
    </submittedName>
</protein>
<evidence type="ECO:0000313" key="3">
    <source>
        <dbReference type="EMBL" id="KAF2429517.1"/>
    </source>
</evidence>
<accession>A0A9P4TY48</accession>
<dbReference type="AlphaFoldDB" id="A0A9P4TY48"/>
<gene>
    <name evidence="3" type="ORF">EJ08DRAFT_273824</name>
</gene>
<feature type="region of interest" description="Disordered" evidence="1">
    <location>
        <begin position="22"/>
        <end position="45"/>
    </location>
</feature>
<organism evidence="3 4">
    <name type="scientific">Tothia fuscella</name>
    <dbReference type="NCBI Taxonomy" id="1048955"/>
    <lineage>
        <taxon>Eukaryota</taxon>
        <taxon>Fungi</taxon>
        <taxon>Dikarya</taxon>
        <taxon>Ascomycota</taxon>
        <taxon>Pezizomycotina</taxon>
        <taxon>Dothideomycetes</taxon>
        <taxon>Pleosporomycetidae</taxon>
        <taxon>Venturiales</taxon>
        <taxon>Cylindrosympodiaceae</taxon>
        <taxon>Tothia</taxon>
    </lineage>
</organism>
<feature type="chain" id="PRO_5040240663" evidence="2">
    <location>
        <begin position="22"/>
        <end position="360"/>
    </location>
</feature>